<dbReference type="OrthoDB" id="2163058at2759"/>
<evidence type="ECO:0000259" key="1">
    <source>
        <dbReference type="Pfam" id="PF06985"/>
    </source>
</evidence>
<dbReference type="EMBL" id="MCGO01000039">
    <property type="protein sequence ID" value="ORY39501.1"/>
    <property type="molecule type" value="Genomic_DNA"/>
</dbReference>
<gene>
    <name evidence="2" type="ORF">BCR33DRAFT_719977</name>
</gene>
<dbReference type="Pfam" id="PF06985">
    <property type="entry name" value="HET"/>
    <property type="match status" value="1"/>
</dbReference>
<protein>
    <recommendedName>
        <fullName evidence="1">Heterokaryon incompatibility domain-containing protein</fullName>
    </recommendedName>
</protein>
<reference evidence="2 3" key="1">
    <citation type="submission" date="2016-07" db="EMBL/GenBank/DDBJ databases">
        <title>Pervasive Adenine N6-methylation of Active Genes in Fungi.</title>
        <authorList>
            <consortium name="DOE Joint Genome Institute"/>
            <person name="Mondo S.J."/>
            <person name="Dannebaum R.O."/>
            <person name="Kuo R.C."/>
            <person name="Labutti K."/>
            <person name="Haridas S."/>
            <person name="Kuo A."/>
            <person name="Salamov A."/>
            <person name="Ahrendt S.R."/>
            <person name="Lipzen A."/>
            <person name="Sullivan W."/>
            <person name="Andreopoulos W.B."/>
            <person name="Clum A."/>
            <person name="Lindquist E."/>
            <person name="Daum C."/>
            <person name="Ramamoorthy G.K."/>
            <person name="Gryganskyi A."/>
            <person name="Culley D."/>
            <person name="Magnuson J.K."/>
            <person name="James T.Y."/>
            <person name="O'Malley M.A."/>
            <person name="Stajich J.E."/>
            <person name="Spatafora J.W."/>
            <person name="Visel A."/>
            <person name="Grigoriev I.V."/>
        </authorList>
    </citation>
    <scope>NUCLEOTIDE SEQUENCE [LARGE SCALE GENOMIC DNA]</scope>
    <source>
        <strain evidence="2 3">JEL800</strain>
    </source>
</reference>
<comment type="caution">
    <text evidence="2">The sequence shown here is derived from an EMBL/GenBank/DDBJ whole genome shotgun (WGS) entry which is preliminary data.</text>
</comment>
<name>A0A1Y2BXM1_9FUNG</name>
<keyword evidence="3" id="KW-1185">Reference proteome</keyword>
<proteinExistence type="predicted"/>
<accession>A0A1Y2BXM1</accession>
<feature type="domain" description="Heterokaryon incompatibility" evidence="1">
    <location>
        <begin position="67"/>
        <end position="197"/>
    </location>
</feature>
<dbReference type="InterPro" id="IPR010730">
    <property type="entry name" value="HET"/>
</dbReference>
<evidence type="ECO:0000313" key="2">
    <source>
        <dbReference type="EMBL" id="ORY39501.1"/>
    </source>
</evidence>
<evidence type="ECO:0000313" key="3">
    <source>
        <dbReference type="Proteomes" id="UP000193642"/>
    </source>
</evidence>
<organism evidence="2 3">
    <name type="scientific">Rhizoclosmatium globosum</name>
    <dbReference type="NCBI Taxonomy" id="329046"/>
    <lineage>
        <taxon>Eukaryota</taxon>
        <taxon>Fungi</taxon>
        <taxon>Fungi incertae sedis</taxon>
        <taxon>Chytridiomycota</taxon>
        <taxon>Chytridiomycota incertae sedis</taxon>
        <taxon>Chytridiomycetes</taxon>
        <taxon>Chytridiales</taxon>
        <taxon>Chytriomycetaceae</taxon>
        <taxon>Rhizoclosmatium</taxon>
    </lineage>
</organism>
<dbReference type="AlphaFoldDB" id="A0A1Y2BXM1"/>
<dbReference type="Proteomes" id="UP000193642">
    <property type="component" value="Unassembled WGS sequence"/>
</dbReference>
<sequence>MLAQSPEGFSHAEEFTPFYDQKEAGSRPHWKLEYFPGMSHGNYEPKDVCLELWPISRVASEFASTGILSHVWGSDPKRTMIEGVDVLIRQDDPTKIELLGEIIKSGANDQPRIWVDLLDVDQEDMALKLTQIEQLPELYKSKEHTIIYHSEDPSMLFWKLGDWFWKSGPTEYRIELDYMYDLLSKSEHSTRVWTLQESVLANKVVHVFCTPDPTNVLVAHSKTKSDYLQGRKRLASSQFSMWFLRCGDDLLDLPDKEMLAFYLPSKRTVSKLHDFVNGRAAMYGIKPLSYDAPIKDVFINLVKVNGGLYLHGDLPMDLSGTRAILDTLKENETLWKFLSVSTSNRRMSYVDSHGFNKEMELCRLNVPLVYGWEVVETSTGFALKLNRKAAIFALNEDVLDCLEYIGATSVEWWKPHNQEQRIFLVREVWEGENTSKIAGFNEDGSLEYFSFDRFPVAVPYVAAVDDTLYLIRMMDETQVILGAVASSPEINYYRSIEGKAKPLYERDVLIHLE</sequence>